<dbReference type="Pfam" id="PF18336">
    <property type="entry name" value="Tudor_FRX1"/>
    <property type="match status" value="1"/>
</dbReference>
<reference evidence="2" key="2">
    <citation type="submission" date="2025-09" db="UniProtKB">
        <authorList>
            <consortium name="Ensembl"/>
        </authorList>
    </citation>
    <scope>IDENTIFICATION</scope>
</reference>
<accession>A0A8C5Z874</accession>
<protein>
    <recommendedName>
        <fullName evidence="1">Agenet-like domain-containing protein</fullName>
    </recommendedName>
</protein>
<evidence type="ECO:0000313" key="2">
    <source>
        <dbReference type="Ensembl" id="ENSMMMP00000009818.1"/>
    </source>
</evidence>
<evidence type="ECO:0000313" key="3">
    <source>
        <dbReference type="Proteomes" id="UP000694407"/>
    </source>
</evidence>
<dbReference type="Gene3D" id="2.30.30.140">
    <property type="match status" value="1"/>
</dbReference>
<keyword evidence="3" id="KW-1185">Reference proteome</keyword>
<reference evidence="2" key="1">
    <citation type="submission" date="2025-08" db="UniProtKB">
        <authorList>
            <consortium name="Ensembl"/>
        </authorList>
    </citation>
    <scope>IDENTIFICATION</scope>
</reference>
<dbReference type="Ensembl" id="ENSMMMT00000011193.1">
    <property type="protein sequence ID" value="ENSMMMP00000009818.1"/>
    <property type="gene ID" value="ENSMMMG00000008758.1"/>
</dbReference>
<evidence type="ECO:0000259" key="1">
    <source>
        <dbReference type="Pfam" id="PF18336"/>
    </source>
</evidence>
<dbReference type="Proteomes" id="UP000694407">
    <property type="component" value="Unplaced"/>
</dbReference>
<dbReference type="InterPro" id="IPR041560">
    <property type="entry name" value="Tudor_FRM1"/>
</dbReference>
<sequence>MVELTVEGCKYNRDFYKEFIKSIHEDSITVRYIQEQMTKNYVDGGWLKFR</sequence>
<dbReference type="GeneTree" id="ENSGT00940000168548"/>
<dbReference type="AlphaFoldDB" id="A0A8C5Z874"/>
<name>A0A8C5Z874_MARMA</name>
<proteinExistence type="predicted"/>
<feature type="domain" description="Agenet-like" evidence="1">
    <location>
        <begin position="4"/>
        <end position="32"/>
    </location>
</feature>
<organism evidence="2 3">
    <name type="scientific">Marmota marmota marmota</name>
    <name type="common">Alpine marmot</name>
    <dbReference type="NCBI Taxonomy" id="9994"/>
    <lineage>
        <taxon>Eukaryota</taxon>
        <taxon>Metazoa</taxon>
        <taxon>Chordata</taxon>
        <taxon>Craniata</taxon>
        <taxon>Vertebrata</taxon>
        <taxon>Euteleostomi</taxon>
        <taxon>Mammalia</taxon>
        <taxon>Eutheria</taxon>
        <taxon>Euarchontoglires</taxon>
        <taxon>Glires</taxon>
        <taxon>Rodentia</taxon>
        <taxon>Sciuromorpha</taxon>
        <taxon>Sciuridae</taxon>
        <taxon>Xerinae</taxon>
        <taxon>Marmotini</taxon>
        <taxon>Marmota</taxon>
    </lineage>
</organism>